<dbReference type="Pfam" id="PF00069">
    <property type="entry name" value="Pkinase"/>
    <property type="match status" value="1"/>
</dbReference>
<dbReference type="InParanoid" id="A0A165BNZ6"/>
<dbReference type="GO" id="GO:0005737">
    <property type="term" value="C:cytoplasm"/>
    <property type="evidence" value="ECO:0007669"/>
    <property type="project" value="TreeGrafter"/>
</dbReference>
<evidence type="ECO:0000313" key="3">
    <source>
        <dbReference type="Proteomes" id="UP000077266"/>
    </source>
</evidence>
<dbReference type="SMART" id="SM00220">
    <property type="entry name" value="S_TKc"/>
    <property type="match status" value="1"/>
</dbReference>
<dbReference type="GO" id="GO:0005524">
    <property type="term" value="F:ATP binding"/>
    <property type="evidence" value="ECO:0007669"/>
    <property type="project" value="InterPro"/>
</dbReference>
<proteinExistence type="predicted"/>
<dbReference type="InterPro" id="IPR000719">
    <property type="entry name" value="Prot_kinase_dom"/>
</dbReference>
<evidence type="ECO:0000313" key="2">
    <source>
        <dbReference type="EMBL" id="KZV80988.1"/>
    </source>
</evidence>
<gene>
    <name evidence="2" type="ORF">EXIGLDRAFT_686579</name>
</gene>
<sequence>MLADTADDLGAGEHEKPWVRRYDYLLSRGYKLDDRYSPNWKPSWASDTLPTVVCETSRLIHSALCDAVRMSDDAHVVVKIIKPGNPELDILRYLSSNAVQADRRNPTLPIIEAFPVDAADPLYNDGYGDGAMYIVLPLVRDWRLPAFVTAAEALDFMQQLLESLVFLHEHKIAHRDIRDDNIMQDPSPLFPDNQMQMNPMNNRALGFPYLFPEPAVAADAKRRYLLIDYGNSVFMNDETQVTPVQGEIPAPEMLKDDSLWEVDKTKVYDPFKADVYALGTVFLRHFGRVRPFTDLQIRHQPNLCCAVGSA</sequence>
<dbReference type="Gene3D" id="1.10.510.10">
    <property type="entry name" value="Transferase(Phosphotransferase) domain 1"/>
    <property type="match status" value="1"/>
</dbReference>
<dbReference type="AlphaFoldDB" id="A0A165BNZ6"/>
<evidence type="ECO:0000259" key="1">
    <source>
        <dbReference type="PROSITE" id="PS50011"/>
    </source>
</evidence>
<keyword evidence="3" id="KW-1185">Reference proteome</keyword>
<dbReference type="SUPFAM" id="SSF56112">
    <property type="entry name" value="Protein kinase-like (PK-like)"/>
    <property type="match status" value="1"/>
</dbReference>
<dbReference type="GO" id="GO:0005634">
    <property type="term" value="C:nucleus"/>
    <property type="evidence" value="ECO:0007669"/>
    <property type="project" value="TreeGrafter"/>
</dbReference>
<dbReference type="Proteomes" id="UP000077266">
    <property type="component" value="Unassembled WGS sequence"/>
</dbReference>
<dbReference type="GO" id="GO:0004674">
    <property type="term" value="F:protein serine/threonine kinase activity"/>
    <property type="evidence" value="ECO:0007669"/>
    <property type="project" value="TreeGrafter"/>
</dbReference>
<dbReference type="PANTHER" id="PTHR44167:SF24">
    <property type="entry name" value="SERINE_THREONINE-PROTEIN KINASE CHK2"/>
    <property type="match status" value="1"/>
</dbReference>
<feature type="domain" description="Protein kinase" evidence="1">
    <location>
        <begin position="1"/>
        <end position="310"/>
    </location>
</feature>
<dbReference type="EMBL" id="KV426429">
    <property type="protein sequence ID" value="KZV80988.1"/>
    <property type="molecule type" value="Genomic_DNA"/>
</dbReference>
<dbReference type="PROSITE" id="PS50011">
    <property type="entry name" value="PROTEIN_KINASE_DOM"/>
    <property type="match status" value="1"/>
</dbReference>
<reference evidence="2 3" key="1">
    <citation type="journal article" date="2016" name="Mol. Biol. Evol.">
        <title>Comparative Genomics of Early-Diverging Mushroom-Forming Fungi Provides Insights into the Origins of Lignocellulose Decay Capabilities.</title>
        <authorList>
            <person name="Nagy L.G."/>
            <person name="Riley R."/>
            <person name="Tritt A."/>
            <person name="Adam C."/>
            <person name="Daum C."/>
            <person name="Floudas D."/>
            <person name="Sun H."/>
            <person name="Yadav J.S."/>
            <person name="Pangilinan J."/>
            <person name="Larsson K.H."/>
            <person name="Matsuura K."/>
            <person name="Barry K."/>
            <person name="Labutti K."/>
            <person name="Kuo R."/>
            <person name="Ohm R.A."/>
            <person name="Bhattacharya S.S."/>
            <person name="Shirouzu T."/>
            <person name="Yoshinaga Y."/>
            <person name="Martin F.M."/>
            <person name="Grigoriev I.V."/>
            <person name="Hibbett D.S."/>
        </authorList>
    </citation>
    <scope>NUCLEOTIDE SEQUENCE [LARGE SCALE GENOMIC DNA]</scope>
    <source>
        <strain evidence="2 3">HHB12029</strain>
    </source>
</reference>
<accession>A0A165BNZ6</accession>
<dbReference type="OrthoDB" id="5987198at2759"/>
<dbReference type="PANTHER" id="PTHR44167">
    <property type="entry name" value="OVARIAN-SPECIFIC SERINE/THREONINE-PROTEIN KINASE LOK-RELATED"/>
    <property type="match status" value="1"/>
</dbReference>
<dbReference type="GO" id="GO:0044773">
    <property type="term" value="P:mitotic DNA damage checkpoint signaling"/>
    <property type="evidence" value="ECO:0007669"/>
    <property type="project" value="TreeGrafter"/>
</dbReference>
<protein>
    <recommendedName>
        <fullName evidence="1">Protein kinase domain-containing protein</fullName>
    </recommendedName>
</protein>
<organism evidence="2 3">
    <name type="scientific">Exidia glandulosa HHB12029</name>
    <dbReference type="NCBI Taxonomy" id="1314781"/>
    <lineage>
        <taxon>Eukaryota</taxon>
        <taxon>Fungi</taxon>
        <taxon>Dikarya</taxon>
        <taxon>Basidiomycota</taxon>
        <taxon>Agaricomycotina</taxon>
        <taxon>Agaricomycetes</taxon>
        <taxon>Auriculariales</taxon>
        <taxon>Exidiaceae</taxon>
        <taxon>Exidia</taxon>
    </lineage>
</organism>
<name>A0A165BNZ6_EXIGL</name>
<dbReference type="InterPro" id="IPR011009">
    <property type="entry name" value="Kinase-like_dom_sf"/>
</dbReference>